<proteinExistence type="predicted"/>
<evidence type="ECO:0000313" key="2">
    <source>
        <dbReference type="Proteomes" id="UP000886844"/>
    </source>
</evidence>
<dbReference type="GO" id="GO:0016829">
    <property type="term" value="F:lyase activity"/>
    <property type="evidence" value="ECO:0007669"/>
    <property type="project" value="UniProtKB-KW"/>
</dbReference>
<organism evidence="1 2">
    <name type="scientific">Candidatus Alistipes intestinigallinarum</name>
    <dbReference type="NCBI Taxonomy" id="2838440"/>
    <lineage>
        <taxon>Bacteria</taxon>
        <taxon>Pseudomonadati</taxon>
        <taxon>Bacteroidota</taxon>
        <taxon>Bacteroidia</taxon>
        <taxon>Bacteroidales</taxon>
        <taxon>Rikenellaceae</taxon>
        <taxon>Alistipes</taxon>
    </lineage>
</organism>
<reference evidence="1" key="1">
    <citation type="journal article" date="2021" name="PeerJ">
        <title>Extensive microbial diversity within the chicken gut microbiome revealed by metagenomics and culture.</title>
        <authorList>
            <person name="Gilroy R."/>
            <person name="Ravi A."/>
            <person name="Getino M."/>
            <person name="Pursley I."/>
            <person name="Horton D.L."/>
            <person name="Alikhan N.F."/>
            <person name="Baker D."/>
            <person name="Gharbi K."/>
            <person name="Hall N."/>
            <person name="Watson M."/>
            <person name="Adriaenssens E.M."/>
            <person name="Foster-Nyarko E."/>
            <person name="Jarju S."/>
            <person name="Secka A."/>
            <person name="Antonio M."/>
            <person name="Oren A."/>
            <person name="Chaudhuri R.R."/>
            <person name="La Ragione R."/>
            <person name="Hildebrand F."/>
            <person name="Pallen M.J."/>
        </authorList>
    </citation>
    <scope>NUCLEOTIDE SEQUENCE</scope>
    <source>
        <strain evidence="1">5134</strain>
    </source>
</reference>
<dbReference type="EMBL" id="DXDA01000016">
    <property type="protein sequence ID" value="HIY68127.1"/>
    <property type="molecule type" value="Genomic_DNA"/>
</dbReference>
<dbReference type="InterPro" id="IPR025975">
    <property type="entry name" value="Polysacc_lyase"/>
</dbReference>
<gene>
    <name evidence="1" type="ORF">H9828_01775</name>
</gene>
<name>A0A9D1YZL1_9BACT</name>
<reference evidence="1" key="2">
    <citation type="submission" date="2021-04" db="EMBL/GenBank/DDBJ databases">
        <authorList>
            <person name="Gilroy R."/>
        </authorList>
    </citation>
    <scope>NUCLEOTIDE SEQUENCE</scope>
    <source>
        <strain evidence="1">5134</strain>
    </source>
</reference>
<dbReference type="Proteomes" id="UP000886844">
    <property type="component" value="Unassembled WGS sequence"/>
</dbReference>
<dbReference type="Pfam" id="PF14099">
    <property type="entry name" value="Polysacc_lyase"/>
    <property type="match status" value="1"/>
</dbReference>
<comment type="caution">
    <text evidence="1">The sequence shown here is derived from an EMBL/GenBank/DDBJ whole genome shotgun (WGS) entry which is preliminary data.</text>
</comment>
<accession>A0A9D1YZL1</accession>
<protein>
    <submittedName>
        <fullName evidence="1">Polysaccharide lyase</fullName>
    </submittedName>
</protein>
<evidence type="ECO:0000313" key="1">
    <source>
        <dbReference type="EMBL" id="HIY68127.1"/>
    </source>
</evidence>
<dbReference type="Gene3D" id="3.10.540.20">
    <property type="match status" value="1"/>
</dbReference>
<dbReference type="AlphaFoldDB" id="A0A9D1YZL1"/>
<dbReference type="Gene3D" id="2.60.120.200">
    <property type="match status" value="1"/>
</dbReference>
<keyword evidence="1" id="KW-0456">Lyase</keyword>
<sequence length="378" mass="42462">MKTIGIIGALLIGVSAAAQQPELQPLSERVNIQGDSARREQVIDGEWVAVGIRKPEALCRDYSRMYAGKPSYRFTLGSGDNTLKGYHPGETKGRSELAYCYATAADFAEMTPEAYAAAQKMKTVYHHGKGICPQGTTWRYTFAVYVPRELDSRVSTIFAQWHGMPDRTLVTAPDGRVRQLSTKEFVALYDTVIIKKEVAYRRIQATDRKGRTIWKAGEPTGWKVEQGGYPPLAFGFSEGWFYIKANSDRRWFTDKDDRCNCSPAKVEAMQPVTSEFKSSTIAAKMPFAEFPKDRWVTFTVEVAWTRYGGEAETIVQPGRLDVEMCCDGQSRKLVDNQQILIGRNDEAGYYFKYGIYRVAGSTVPVSYNLAGFSQQQIE</sequence>